<accession>X1K2R7</accession>
<sequence length="158" mass="16925">MSSISNPAQVEPAYEKALKPAVVRWTMPGWCSATTFNQAILANRIYYMPIFIPERTTYDRIGIFVQAGDGAGGLCDLRIFNFEGGLPTSQVLSAGTVPTNGAGAQEIIINQTLERGYYFLALRDDQAPTLTAQTNNMPKSPVPGLSLTNAAGAVPNSI</sequence>
<comment type="caution">
    <text evidence="1">The sequence shown here is derived from an EMBL/GenBank/DDBJ whole genome shotgun (WGS) entry which is preliminary data.</text>
</comment>
<organism evidence="1">
    <name type="scientific">marine sediment metagenome</name>
    <dbReference type="NCBI Taxonomy" id="412755"/>
    <lineage>
        <taxon>unclassified sequences</taxon>
        <taxon>metagenomes</taxon>
        <taxon>ecological metagenomes</taxon>
    </lineage>
</organism>
<protein>
    <submittedName>
        <fullName evidence="1">Uncharacterized protein</fullName>
    </submittedName>
</protein>
<proteinExistence type="predicted"/>
<reference evidence="1" key="1">
    <citation type="journal article" date="2014" name="Front. Microbiol.">
        <title>High frequency of phylogenetically diverse reductive dehalogenase-homologous genes in deep subseafloor sedimentary metagenomes.</title>
        <authorList>
            <person name="Kawai M."/>
            <person name="Futagami T."/>
            <person name="Toyoda A."/>
            <person name="Takaki Y."/>
            <person name="Nishi S."/>
            <person name="Hori S."/>
            <person name="Arai W."/>
            <person name="Tsubouchi T."/>
            <person name="Morono Y."/>
            <person name="Uchiyama I."/>
            <person name="Ito T."/>
            <person name="Fujiyama A."/>
            <person name="Inagaki F."/>
            <person name="Takami H."/>
        </authorList>
    </citation>
    <scope>NUCLEOTIDE SEQUENCE</scope>
    <source>
        <strain evidence="1">Expedition CK06-06</strain>
    </source>
</reference>
<name>X1K2R7_9ZZZZ</name>
<feature type="non-terminal residue" evidence="1">
    <location>
        <position position="158"/>
    </location>
</feature>
<gene>
    <name evidence="1" type="ORF">S06H3_02252</name>
</gene>
<dbReference type="AlphaFoldDB" id="X1K2R7"/>
<dbReference type="EMBL" id="BARV01000638">
    <property type="protein sequence ID" value="GAI00828.1"/>
    <property type="molecule type" value="Genomic_DNA"/>
</dbReference>
<evidence type="ECO:0000313" key="1">
    <source>
        <dbReference type="EMBL" id="GAI00828.1"/>
    </source>
</evidence>